<evidence type="ECO:0000313" key="4">
    <source>
        <dbReference type="Proteomes" id="UP000240410"/>
    </source>
</evidence>
<protein>
    <submittedName>
        <fullName evidence="3">Uncharacterized protein</fullName>
    </submittedName>
</protein>
<dbReference type="OrthoDB" id="5823521at2"/>
<proteinExistence type="predicted"/>
<keyword evidence="5" id="KW-1185">Reference proteome</keyword>
<gene>
    <name evidence="3" type="ORF">CTM89_06620</name>
    <name evidence="2" type="ORF">CTM94_00400</name>
</gene>
<dbReference type="Proteomes" id="UP000240410">
    <property type="component" value="Unassembled WGS sequence"/>
</dbReference>
<dbReference type="EMBL" id="PYOI01000001">
    <property type="protein sequence ID" value="PSV86305.1"/>
    <property type="molecule type" value="Genomic_DNA"/>
</dbReference>
<evidence type="ECO:0000313" key="3">
    <source>
        <dbReference type="EMBL" id="PSV91928.1"/>
    </source>
</evidence>
<reference evidence="3 4" key="1">
    <citation type="submission" date="2018-03" db="EMBL/GenBank/DDBJ databases">
        <title>Whole genome sequencing of Histamine producing bacteria.</title>
        <authorList>
            <person name="Butler K."/>
        </authorList>
    </citation>
    <scope>NUCLEOTIDE SEQUENCE [LARGE SCALE GENOMIC DNA]</scope>
    <source>
        <strain evidence="2 5">ATCC 25521</strain>
        <strain evidence="3 4">ATCC 33979</strain>
    </source>
</reference>
<sequence>MRKTLLTRVSLAALVATVAGCSSTPPPPPAPTVEKNFKTVASQFMTSDATRSQGTVVDQGMFYPKETFSLSYRYCSASPEQATQDIEQFYQLAKKTCKANSGTMINQENDAWCVLHPNTAEETPVFSARITSTDLWADVCPTGPFVTMRVIENKDVDQAAWIDGAKQLGYQPFSVHRKIVPSSQSQAALFNEEETPAPEQEPWTEETGFIATHVGETVCMYKKTKDEAYGVTYKGKIQSVKDNRVSVLATEKLKGDIRVAPEMDQLPWYKEAVIEADARSWFICN</sequence>
<comment type="caution">
    <text evidence="3">The sequence shown here is derived from an EMBL/GenBank/DDBJ whole genome shotgun (WGS) entry which is preliminary data.</text>
</comment>
<organism evidence="3 4">
    <name type="scientific">Photobacterium leiognathi</name>
    <dbReference type="NCBI Taxonomy" id="553611"/>
    <lineage>
        <taxon>Bacteria</taxon>
        <taxon>Pseudomonadati</taxon>
        <taxon>Pseudomonadota</taxon>
        <taxon>Gammaproteobacteria</taxon>
        <taxon>Vibrionales</taxon>
        <taxon>Vibrionaceae</taxon>
        <taxon>Photobacterium</taxon>
    </lineage>
</organism>
<evidence type="ECO:0000256" key="1">
    <source>
        <dbReference type="SAM" id="SignalP"/>
    </source>
</evidence>
<evidence type="ECO:0000313" key="2">
    <source>
        <dbReference type="EMBL" id="PSV86305.1"/>
    </source>
</evidence>
<name>A0A0D8M7V8_PHOLE</name>
<dbReference type="PROSITE" id="PS51257">
    <property type="entry name" value="PROKAR_LIPOPROTEIN"/>
    <property type="match status" value="1"/>
</dbReference>
<dbReference type="GeneID" id="99743309"/>
<evidence type="ECO:0000313" key="5">
    <source>
        <dbReference type="Proteomes" id="UP000241566"/>
    </source>
</evidence>
<keyword evidence="1" id="KW-0732">Signal</keyword>
<accession>A0A0D8M7V8</accession>
<dbReference type="AlphaFoldDB" id="A0A0D8M7V8"/>
<dbReference type="RefSeq" id="WP_045064798.1">
    <property type="nucleotide sequence ID" value="NZ_CP131599.1"/>
</dbReference>
<dbReference type="EMBL" id="PYOJ01000005">
    <property type="protein sequence ID" value="PSV91928.1"/>
    <property type="molecule type" value="Genomic_DNA"/>
</dbReference>
<feature type="signal peptide" evidence="1">
    <location>
        <begin position="1"/>
        <end position="21"/>
    </location>
</feature>
<dbReference type="Proteomes" id="UP000241566">
    <property type="component" value="Unassembled WGS sequence"/>
</dbReference>
<feature type="chain" id="PRO_5015036286" evidence="1">
    <location>
        <begin position="22"/>
        <end position="285"/>
    </location>
</feature>